<evidence type="ECO:0000313" key="2">
    <source>
        <dbReference type="EMBL" id="CAK0821568.1"/>
    </source>
</evidence>
<dbReference type="InterPro" id="IPR014063">
    <property type="entry name" value="Arsenate-R_ArsH"/>
</dbReference>
<sequence length="225" mass="24659">RATSLLAGCPTTRAGRGADVSAHAAFSSSVSSAAGFSLPGASRAHPPRVLVLYGSLRDTSFSRKLAFECARLLELLGADVRTYCPRGLPVRDPALEAHPKVQELRSLSLWSEGHVWVCPEMHGCVTGAFKNQIDWLPLNTGSVRPTQGRTCAVLQVNGGSQSFNVVNELRRLARWMRMPCSTNQSSVAKAWQEFDDDGRMKPSGFRDRVVDVMEEYYAGCWQTCP</sequence>
<dbReference type="EMBL" id="CAUYUJ010007665">
    <property type="protein sequence ID" value="CAK0821568.1"/>
    <property type="molecule type" value="Genomic_DNA"/>
</dbReference>
<keyword evidence="3" id="KW-1185">Reference proteome</keyword>
<evidence type="ECO:0000313" key="3">
    <source>
        <dbReference type="Proteomes" id="UP001189429"/>
    </source>
</evidence>
<dbReference type="Gene3D" id="3.40.50.360">
    <property type="match status" value="1"/>
</dbReference>
<feature type="domain" description="NADPH-dependent FMN reductase-like" evidence="1">
    <location>
        <begin position="47"/>
        <end position="192"/>
    </location>
</feature>
<dbReference type="Proteomes" id="UP001189429">
    <property type="component" value="Unassembled WGS sequence"/>
</dbReference>
<accession>A0ABN9RQQ2</accession>
<dbReference type="SUPFAM" id="SSF52218">
    <property type="entry name" value="Flavoproteins"/>
    <property type="match status" value="1"/>
</dbReference>
<protein>
    <recommendedName>
        <fullName evidence="1">NADPH-dependent FMN reductase-like domain-containing protein</fullName>
    </recommendedName>
</protein>
<dbReference type="InterPro" id="IPR005025">
    <property type="entry name" value="FMN_Rdtase-like_dom"/>
</dbReference>
<gene>
    <name evidence="2" type="ORF">PCOR1329_LOCUS22804</name>
</gene>
<comment type="caution">
    <text evidence="2">The sequence shown here is derived from an EMBL/GenBank/DDBJ whole genome shotgun (WGS) entry which is preliminary data.</text>
</comment>
<dbReference type="Pfam" id="PF03358">
    <property type="entry name" value="FMN_red"/>
    <property type="match status" value="1"/>
</dbReference>
<dbReference type="PANTHER" id="PTHR43590">
    <property type="entry name" value="ARSENIC RESISTANCE PROTEIN ARSH (AFU_ORTHOLOGUE AFUA_5G15030)"/>
    <property type="match status" value="1"/>
</dbReference>
<reference evidence="2" key="1">
    <citation type="submission" date="2023-10" db="EMBL/GenBank/DDBJ databases">
        <authorList>
            <person name="Chen Y."/>
            <person name="Shah S."/>
            <person name="Dougan E. K."/>
            <person name="Thang M."/>
            <person name="Chan C."/>
        </authorList>
    </citation>
    <scope>NUCLEOTIDE SEQUENCE [LARGE SCALE GENOMIC DNA]</scope>
</reference>
<dbReference type="PANTHER" id="PTHR43590:SF1">
    <property type="entry name" value="ARSENIC RESISTANCE PROTEIN ARSH (AFU_ORTHOLOGUE AFUA_5G15030)"/>
    <property type="match status" value="1"/>
</dbReference>
<dbReference type="InterPro" id="IPR029039">
    <property type="entry name" value="Flavoprotein-like_sf"/>
</dbReference>
<feature type="non-terminal residue" evidence="2">
    <location>
        <position position="1"/>
    </location>
</feature>
<evidence type="ECO:0000259" key="1">
    <source>
        <dbReference type="Pfam" id="PF03358"/>
    </source>
</evidence>
<organism evidence="2 3">
    <name type="scientific">Prorocentrum cordatum</name>
    <dbReference type="NCBI Taxonomy" id="2364126"/>
    <lineage>
        <taxon>Eukaryota</taxon>
        <taxon>Sar</taxon>
        <taxon>Alveolata</taxon>
        <taxon>Dinophyceae</taxon>
        <taxon>Prorocentrales</taxon>
        <taxon>Prorocentraceae</taxon>
        <taxon>Prorocentrum</taxon>
    </lineage>
</organism>
<name>A0ABN9RQQ2_9DINO</name>
<proteinExistence type="predicted"/>